<organism evidence="1">
    <name type="scientific">Rhizophora mucronata</name>
    <name type="common">Asiatic mangrove</name>
    <dbReference type="NCBI Taxonomy" id="61149"/>
    <lineage>
        <taxon>Eukaryota</taxon>
        <taxon>Viridiplantae</taxon>
        <taxon>Streptophyta</taxon>
        <taxon>Embryophyta</taxon>
        <taxon>Tracheophyta</taxon>
        <taxon>Spermatophyta</taxon>
        <taxon>Magnoliopsida</taxon>
        <taxon>eudicotyledons</taxon>
        <taxon>Gunneridae</taxon>
        <taxon>Pentapetalae</taxon>
        <taxon>rosids</taxon>
        <taxon>fabids</taxon>
        <taxon>Malpighiales</taxon>
        <taxon>Rhizophoraceae</taxon>
        <taxon>Rhizophora</taxon>
    </lineage>
</organism>
<dbReference type="AlphaFoldDB" id="A0A2P2NWL4"/>
<name>A0A2P2NWL4_RHIMU</name>
<dbReference type="EMBL" id="GGEC01066433">
    <property type="protein sequence ID" value="MBX46917.1"/>
    <property type="molecule type" value="Transcribed_RNA"/>
</dbReference>
<reference evidence="1" key="1">
    <citation type="submission" date="2018-02" db="EMBL/GenBank/DDBJ databases">
        <title>Rhizophora mucronata_Transcriptome.</title>
        <authorList>
            <person name="Meera S.P."/>
            <person name="Sreeshan A."/>
            <person name="Augustine A."/>
        </authorList>
    </citation>
    <scope>NUCLEOTIDE SEQUENCE</scope>
    <source>
        <tissue evidence="1">Leaf</tissue>
    </source>
</reference>
<evidence type="ECO:0000313" key="1">
    <source>
        <dbReference type="EMBL" id="MBX46917.1"/>
    </source>
</evidence>
<accession>A0A2P2NWL4</accession>
<sequence>MNPKKTILKRKLHDAQQVNIYEHKTKQEKPIFCRSIDFQMNKKI</sequence>
<proteinExistence type="predicted"/>
<protein>
    <submittedName>
        <fullName evidence="1">Uncharacterized protein</fullName>
    </submittedName>
</protein>